<evidence type="ECO:0000256" key="4">
    <source>
        <dbReference type="ARBA" id="ARBA00022737"/>
    </source>
</evidence>
<dbReference type="Gene3D" id="3.10.580.10">
    <property type="entry name" value="CBS-domain"/>
    <property type="match status" value="1"/>
</dbReference>
<dbReference type="InterPro" id="IPR046342">
    <property type="entry name" value="CBS_dom_sf"/>
</dbReference>
<keyword evidence="6" id="KW-0406">Ion transport</keyword>
<evidence type="ECO:0008006" key="12">
    <source>
        <dbReference type="Google" id="ProtNLM"/>
    </source>
</evidence>
<dbReference type="EMBL" id="KI913153">
    <property type="protein sequence ID" value="ETV72703.1"/>
    <property type="molecule type" value="Genomic_DNA"/>
</dbReference>
<keyword evidence="8" id="KW-0868">Chloride</keyword>
<dbReference type="STRING" id="112090.W4G1A1"/>
<gene>
    <name evidence="11" type="ORF">H257_12436</name>
</gene>
<feature type="transmembrane region" description="Helical" evidence="10">
    <location>
        <begin position="256"/>
        <end position="277"/>
    </location>
</feature>
<accession>W4G1A1</accession>
<dbReference type="PANTHER" id="PTHR45720:SF10">
    <property type="entry name" value="CHLORIDE CHANNEL PROTEIN 2"/>
    <property type="match status" value="1"/>
</dbReference>
<keyword evidence="5 10" id="KW-1133">Transmembrane helix</keyword>
<evidence type="ECO:0000256" key="7">
    <source>
        <dbReference type="ARBA" id="ARBA00023136"/>
    </source>
</evidence>
<dbReference type="SUPFAM" id="SSF81340">
    <property type="entry name" value="Clc chloride channel"/>
    <property type="match status" value="1"/>
</dbReference>
<keyword evidence="4" id="KW-0677">Repeat</keyword>
<dbReference type="InterPro" id="IPR014743">
    <property type="entry name" value="Cl-channel_core"/>
</dbReference>
<dbReference type="PRINTS" id="PR00762">
    <property type="entry name" value="CLCHANNEL"/>
</dbReference>
<evidence type="ECO:0000256" key="6">
    <source>
        <dbReference type="ARBA" id="ARBA00023065"/>
    </source>
</evidence>
<dbReference type="RefSeq" id="XP_009837931.1">
    <property type="nucleotide sequence ID" value="XM_009839629.1"/>
</dbReference>
<protein>
    <recommendedName>
        <fullName evidence="12">Chloride channel protein</fullName>
    </recommendedName>
</protein>
<dbReference type="OrthoDB" id="4564at2759"/>
<sequence length="763" mass="81619">MQPHPRASMSRLNLAEFQRGGEWTEARTPPPSQASSSPLSLSRTSTSRLPFLRIASMGDHHRRTHHKALVFVFILLLGIIGGPLNYASKRAIQALLDLRNRIATSTDSVAWNGVLWVAYSIALLFFAILWTKLSPSAVGSGVSQMKVVLTGVDPNLYLPGYFSLSTLVAKIGGIVFCNAAGLVVGTEGAWTHLMSILTHQLLRLPCFAPLQAKPSTRLQLLAAASAVAVSSAFASPLGGVLFSIEVTATYYLISNYMKAFVGALGAAIVVQVTTTTIVQGHPSIYKIEFPSAAAPIINIPLAIPLGVFLGLLSALLIRIVRLLSDKRTAWRKSSSTVVRVLVTWFDPLCVVVLTSVLSFSPSAPYISPPDLPRFYMSANASSISNAVVDGFVPVVLLPLAITLAVPTGVGLPTFVMGAALGRVYGSLLTSALPDWNLLPQAYALIGAASMTGASTRTVSTAVIALETSASLAYMLPIFAATLVAIETSRAFATQSVYDATVNDLPYLPCLDFADDTTTADDIKEPHVIFVTRKPTLVSILVALNRMPGHDIPVVESEANRMLLGRISSRALCRVVARYYDAADLGDHRADCGLDDGECLSPTADPDMTADKSTWTSIKSAVTSLNHRDPMYGNSVDRLYCRALPPPPPPPSSDLPTARAEMGSGLNAANIIALLSQRWSADKKELLRFATTKLPASAVQALPISVSSKTLLEDIHMMFLMLRLDHCFVTNRGALVGVVTTNAVINASRRGSTHNQDHNRANAV</sequence>
<feature type="transmembrane region" description="Helical" evidence="10">
    <location>
        <begin position="297"/>
        <end position="317"/>
    </location>
</feature>
<organism evidence="11">
    <name type="scientific">Aphanomyces astaci</name>
    <name type="common">Crayfish plague agent</name>
    <dbReference type="NCBI Taxonomy" id="112090"/>
    <lineage>
        <taxon>Eukaryota</taxon>
        <taxon>Sar</taxon>
        <taxon>Stramenopiles</taxon>
        <taxon>Oomycota</taxon>
        <taxon>Saprolegniomycetes</taxon>
        <taxon>Saprolegniales</taxon>
        <taxon>Verrucalvaceae</taxon>
        <taxon>Aphanomyces</taxon>
    </lineage>
</organism>
<dbReference type="GeneID" id="20814432"/>
<keyword evidence="2" id="KW-0813">Transport</keyword>
<dbReference type="SUPFAM" id="SSF54631">
    <property type="entry name" value="CBS-domain pair"/>
    <property type="match status" value="1"/>
</dbReference>
<feature type="transmembrane region" description="Helical" evidence="10">
    <location>
        <begin position="337"/>
        <end position="359"/>
    </location>
</feature>
<evidence type="ECO:0000313" key="11">
    <source>
        <dbReference type="EMBL" id="ETV72703.1"/>
    </source>
</evidence>
<dbReference type="VEuPathDB" id="FungiDB:H257_12436"/>
<keyword evidence="7 10" id="KW-0472">Membrane</keyword>
<name>W4G1A1_APHAT</name>
<evidence type="ECO:0000256" key="1">
    <source>
        <dbReference type="ARBA" id="ARBA00004141"/>
    </source>
</evidence>
<evidence type="ECO:0000256" key="10">
    <source>
        <dbReference type="SAM" id="Phobius"/>
    </source>
</evidence>
<dbReference type="InterPro" id="IPR050970">
    <property type="entry name" value="Cl_channel_volt-gated"/>
</dbReference>
<dbReference type="PANTHER" id="PTHR45720">
    <property type="entry name" value="CHLORIDE CHANNEL PROTEIN 2"/>
    <property type="match status" value="1"/>
</dbReference>
<feature type="transmembrane region" description="Helical" evidence="10">
    <location>
        <begin position="68"/>
        <end position="88"/>
    </location>
</feature>
<feature type="compositionally biased region" description="Low complexity" evidence="9">
    <location>
        <begin position="33"/>
        <end position="43"/>
    </location>
</feature>
<dbReference type="Pfam" id="PF00654">
    <property type="entry name" value="Voltage_CLC"/>
    <property type="match status" value="1"/>
</dbReference>
<dbReference type="InterPro" id="IPR001807">
    <property type="entry name" value="ClC"/>
</dbReference>
<reference evidence="11" key="1">
    <citation type="submission" date="2013-12" db="EMBL/GenBank/DDBJ databases">
        <title>The Genome Sequence of Aphanomyces astaci APO3.</title>
        <authorList>
            <consortium name="The Broad Institute Genomics Platform"/>
            <person name="Russ C."/>
            <person name="Tyler B."/>
            <person name="van West P."/>
            <person name="Dieguez-Uribeondo J."/>
            <person name="Young S.K."/>
            <person name="Zeng Q."/>
            <person name="Gargeya S."/>
            <person name="Fitzgerald M."/>
            <person name="Abouelleil A."/>
            <person name="Alvarado L."/>
            <person name="Chapman S.B."/>
            <person name="Gainer-Dewar J."/>
            <person name="Goldberg J."/>
            <person name="Griggs A."/>
            <person name="Gujja S."/>
            <person name="Hansen M."/>
            <person name="Howarth C."/>
            <person name="Imamovic A."/>
            <person name="Ireland A."/>
            <person name="Larimer J."/>
            <person name="McCowan C."/>
            <person name="Murphy C."/>
            <person name="Pearson M."/>
            <person name="Poon T.W."/>
            <person name="Priest M."/>
            <person name="Roberts A."/>
            <person name="Saif S."/>
            <person name="Shea T."/>
            <person name="Sykes S."/>
            <person name="Wortman J."/>
            <person name="Nusbaum C."/>
            <person name="Birren B."/>
        </authorList>
    </citation>
    <scope>NUCLEOTIDE SEQUENCE [LARGE SCALE GENOMIC DNA]</scope>
    <source>
        <strain evidence="11">APO3</strain>
    </source>
</reference>
<dbReference type="GO" id="GO:0005247">
    <property type="term" value="F:voltage-gated chloride channel activity"/>
    <property type="evidence" value="ECO:0007669"/>
    <property type="project" value="TreeGrafter"/>
</dbReference>
<feature type="region of interest" description="Disordered" evidence="9">
    <location>
        <begin position="21"/>
        <end position="43"/>
    </location>
</feature>
<evidence type="ECO:0000256" key="8">
    <source>
        <dbReference type="ARBA" id="ARBA00023214"/>
    </source>
</evidence>
<dbReference type="Gene3D" id="1.10.3080.10">
    <property type="entry name" value="Clc chloride channel"/>
    <property type="match status" value="1"/>
</dbReference>
<evidence type="ECO:0000256" key="2">
    <source>
        <dbReference type="ARBA" id="ARBA00022448"/>
    </source>
</evidence>
<evidence type="ECO:0000256" key="9">
    <source>
        <dbReference type="SAM" id="MobiDB-lite"/>
    </source>
</evidence>
<evidence type="ECO:0000256" key="5">
    <source>
        <dbReference type="ARBA" id="ARBA00022989"/>
    </source>
</evidence>
<dbReference type="GO" id="GO:0016020">
    <property type="term" value="C:membrane"/>
    <property type="evidence" value="ECO:0007669"/>
    <property type="project" value="UniProtKB-SubCell"/>
</dbReference>
<feature type="transmembrane region" description="Helical" evidence="10">
    <location>
        <begin position="109"/>
        <end position="130"/>
    </location>
</feature>
<comment type="subcellular location">
    <subcellularLocation>
        <location evidence="1">Membrane</location>
        <topology evidence="1">Multi-pass membrane protein</topology>
    </subcellularLocation>
</comment>
<keyword evidence="3 10" id="KW-0812">Transmembrane</keyword>
<proteinExistence type="predicted"/>
<dbReference type="AlphaFoldDB" id="W4G1A1"/>
<feature type="transmembrane region" description="Helical" evidence="10">
    <location>
        <begin position="395"/>
        <end position="420"/>
    </location>
</feature>
<evidence type="ECO:0000256" key="3">
    <source>
        <dbReference type="ARBA" id="ARBA00022692"/>
    </source>
</evidence>